<dbReference type="InterPro" id="IPR009739">
    <property type="entry name" value="LprI-like_N"/>
</dbReference>
<feature type="signal peptide" evidence="1">
    <location>
        <begin position="1"/>
        <end position="22"/>
    </location>
</feature>
<dbReference type="Pfam" id="PF07007">
    <property type="entry name" value="LprI"/>
    <property type="match status" value="1"/>
</dbReference>
<organism evidence="3 4">
    <name type="scientific">Terricaulis silvestris</name>
    <dbReference type="NCBI Taxonomy" id="2686094"/>
    <lineage>
        <taxon>Bacteria</taxon>
        <taxon>Pseudomonadati</taxon>
        <taxon>Pseudomonadota</taxon>
        <taxon>Alphaproteobacteria</taxon>
        <taxon>Caulobacterales</taxon>
        <taxon>Caulobacteraceae</taxon>
        <taxon>Terricaulis</taxon>
    </lineage>
</organism>
<proteinExistence type="predicted"/>
<evidence type="ECO:0000256" key="1">
    <source>
        <dbReference type="SAM" id="SignalP"/>
    </source>
</evidence>
<dbReference type="Gene3D" id="1.20.1270.180">
    <property type="match status" value="1"/>
</dbReference>
<feature type="chain" id="PRO_5026203322" description="Lysozyme inhibitor LprI-like N-terminal domain-containing protein" evidence="1">
    <location>
        <begin position="23"/>
        <end position="165"/>
    </location>
</feature>
<reference evidence="4" key="1">
    <citation type="submission" date="2019-12" db="EMBL/GenBank/DDBJ databases">
        <title>Complete genome of Terracaulis silvestris 0127_4.</title>
        <authorList>
            <person name="Vieira S."/>
            <person name="Riedel T."/>
            <person name="Sproer C."/>
            <person name="Pascual J."/>
            <person name="Boedeker C."/>
            <person name="Overmann J."/>
        </authorList>
    </citation>
    <scope>NUCLEOTIDE SEQUENCE [LARGE SCALE GENOMIC DNA]</scope>
    <source>
        <strain evidence="4">0127_4</strain>
    </source>
</reference>
<dbReference type="KEGG" id="tsv:DSM104635_03999"/>
<dbReference type="EMBL" id="CP047045">
    <property type="protein sequence ID" value="QGZ97133.1"/>
    <property type="molecule type" value="Genomic_DNA"/>
</dbReference>
<dbReference type="RefSeq" id="WP_158767958.1">
    <property type="nucleotide sequence ID" value="NZ_CP047045.1"/>
</dbReference>
<dbReference type="Proteomes" id="UP000431269">
    <property type="component" value="Chromosome"/>
</dbReference>
<gene>
    <name evidence="3" type="ORF">DSM104635_03999</name>
</gene>
<keyword evidence="4" id="KW-1185">Reference proteome</keyword>
<sequence>MRSGLFAVIFVAGLCVAGAAVAQDGEEPAQPGDASALEACLRSAPEPSVDLGRTCIGVVSQPCMEAGSSSTMEMVRCFQRERHAWGALVDRYVTSLRARETATQIVRLDAYLAESESWIEAHCRYRASLYEGGSLAGLTGEACRTNHLGETAIELHSRLSHYDHR</sequence>
<name>A0A6I6N1D4_9CAUL</name>
<keyword evidence="1" id="KW-0732">Signal</keyword>
<protein>
    <recommendedName>
        <fullName evidence="2">Lysozyme inhibitor LprI-like N-terminal domain-containing protein</fullName>
    </recommendedName>
</protein>
<feature type="domain" description="Lysozyme inhibitor LprI-like N-terminal" evidence="2">
    <location>
        <begin position="63"/>
        <end position="155"/>
    </location>
</feature>
<accession>A0A6I6N1D4</accession>
<evidence type="ECO:0000313" key="3">
    <source>
        <dbReference type="EMBL" id="QGZ97133.1"/>
    </source>
</evidence>
<evidence type="ECO:0000313" key="4">
    <source>
        <dbReference type="Proteomes" id="UP000431269"/>
    </source>
</evidence>
<dbReference type="AlphaFoldDB" id="A0A6I6N1D4"/>
<evidence type="ECO:0000259" key="2">
    <source>
        <dbReference type="Pfam" id="PF07007"/>
    </source>
</evidence>